<dbReference type="eggNOG" id="COG0472">
    <property type="taxonomic scope" value="Bacteria"/>
</dbReference>
<sequence>MREYFLICVVAAVITYGTTPGVRRLAVLLGAATPVRSRDVHSHPIPRLGGLAMLAGFLGAVLVASRLPHLSQIFESLEIRGVVIGAILVTLVGAIDDVRELDWLTKLAGQIIAAGAMAFFGVQLLSVPLFGVTVLPGPVLVGLTVLIVLVTTNAVNFIDGLDGLAAGIVAIAALAFFLYAYGLSYTYDPPNVIATATFITAALLGVCLGFLPHNFNPARLFMGDAGSLLLGLLLAAATISMVGNIDPSAQISRNIEAALYLPVVLPLAIMSIPLLDMTLAVVRRTRAGQRPWHPDTQHLQHRMIAIGHSHRRAVLLLYLWAAIVAFGVVSFAYVEGIWPLLGIAGATALAIVLTAYLPGWLDRRGRATSRTGQTPDRSL</sequence>
<comment type="caution">
    <text evidence="9">The sequence shown here is derived from an EMBL/GenBank/DDBJ whole genome shotgun (WGS) entry which is preliminary data.</text>
</comment>
<evidence type="ECO:0000256" key="2">
    <source>
        <dbReference type="ARBA" id="ARBA00022475"/>
    </source>
</evidence>
<keyword evidence="10" id="KW-1185">Reference proteome</keyword>
<accession>K6XG06</accession>
<feature type="binding site" evidence="7">
    <location>
        <position position="156"/>
    </location>
    <ligand>
        <name>Mg(2+)</name>
        <dbReference type="ChEBI" id="CHEBI:18420"/>
    </ligand>
</feature>
<dbReference type="GO" id="GO:0046872">
    <property type="term" value="F:metal ion binding"/>
    <property type="evidence" value="ECO:0007669"/>
    <property type="project" value="UniProtKB-KW"/>
</dbReference>
<keyword evidence="4 8" id="KW-0812">Transmembrane</keyword>
<gene>
    <name evidence="9" type="ORF">KILIM_081_00110</name>
</gene>
<dbReference type="AlphaFoldDB" id="K6XG06"/>
<dbReference type="OrthoDB" id="9783652at2"/>
<feature type="transmembrane region" description="Helical" evidence="8">
    <location>
        <begin position="193"/>
        <end position="213"/>
    </location>
</feature>
<proteinExistence type="predicted"/>
<feature type="transmembrane region" description="Helical" evidence="8">
    <location>
        <begin position="163"/>
        <end position="181"/>
    </location>
</feature>
<evidence type="ECO:0000256" key="5">
    <source>
        <dbReference type="ARBA" id="ARBA00022989"/>
    </source>
</evidence>
<feature type="transmembrane region" description="Helical" evidence="8">
    <location>
        <begin position="48"/>
        <end position="65"/>
    </location>
</feature>
<feature type="transmembrane region" description="Helical" evidence="8">
    <location>
        <begin position="77"/>
        <end position="95"/>
    </location>
</feature>
<evidence type="ECO:0000313" key="9">
    <source>
        <dbReference type="EMBL" id="GAB97769.1"/>
    </source>
</evidence>
<evidence type="ECO:0000256" key="7">
    <source>
        <dbReference type="PIRSR" id="PIRSR600715-1"/>
    </source>
</evidence>
<dbReference type="EMBL" id="BAHD01000081">
    <property type="protein sequence ID" value="GAB97769.1"/>
    <property type="molecule type" value="Genomic_DNA"/>
</dbReference>
<dbReference type="RefSeq" id="WP_006594301.1">
    <property type="nucleotide sequence ID" value="NZ_BAHD01000081.1"/>
</dbReference>
<dbReference type="STRING" id="1184609.KILIM_081_00110"/>
<keyword evidence="2" id="KW-1003">Cell membrane</keyword>
<dbReference type="GO" id="GO:0016780">
    <property type="term" value="F:phosphotransferase activity, for other substituted phosphate groups"/>
    <property type="evidence" value="ECO:0007669"/>
    <property type="project" value="InterPro"/>
</dbReference>
<evidence type="ECO:0000313" key="10">
    <source>
        <dbReference type="Proteomes" id="UP000008366"/>
    </source>
</evidence>
<keyword evidence="7" id="KW-0460">Magnesium</keyword>
<protein>
    <submittedName>
        <fullName evidence="9">Putative undecaprenyl-phosphate alpha-N-acetylglucosaminyl 1-phosphate transferase</fullName>
    </submittedName>
</protein>
<dbReference type="CDD" id="cd06853">
    <property type="entry name" value="GT_WecA_like"/>
    <property type="match status" value="1"/>
</dbReference>
<comment type="cofactor">
    <cofactor evidence="7">
        <name>Mg(2+)</name>
        <dbReference type="ChEBI" id="CHEBI:18420"/>
    </cofactor>
</comment>
<dbReference type="InterPro" id="IPR000715">
    <property type="entry name" value="Glycosyl_transferase_4"/>
</dbReference>
<keyword evidence="7" id="KW-0479">Metal-binding</keyword>
<name>K6XG06_9MICO</name>
<keyword evidence="3 9" id="KW-0808">Transferase</keyword>
<dbReference type="GO" id="GO:0044038">
    <property type="term" value="P:cell wall macromolecule biosynthetic process"/>
    <property type="evidence" value="ECO:0007669"/>
    <property type="project" value="TreeGrafter"/>
</dbReference>
<feature type="transmembrane region" description="Helical" evidence="8">
    <location>
        <begin position="340"/>
        <end position="361"/>
    </location>
</feature>
<evidence type="ECO:0000256" key="1">
    <source>
        <dbReference type="ARBA" id="ARBA00004651"/>
    </source>
</evidence>
<dbReference type="PROSITE" id="PS01348">
    <property type="entry name" value="MRAY_2"/>
    <property type="match status" value="1"/>
</dbReference>
<dbReference type="PANTHER" id="PTHR22926:SF3">
    <property type="entry name" value="UNDECAPRENYL-PHOSPHATE ALPHA-N-ACETYLGLUCOSAMINYL 1-PHOSPHATE TRANSFERASE"/>
    <property type="match status" value="1"/>
</dbReference>
<reference evidence="9 10" key="1">
    <citation type="submission" date="2012-08" db="EMBL/GenBank/DDBJ databases">
        <title>Whole genome shotgun sequence of Kineosphaera limosa NBRC 100340.</title>
        <authorList>
            <person name="Yoshida I."/>
            <person name="Isaki S."/>
            <person name="Hosoyama A."/>
            <person name="Tsuchikane K."/>
            <person name="Katsumata H."/>
            <person name="Ando Y."/>
            <person name="Ohji S."/>
            <person name="Hamada M."/>
            <person name="Tamura T."/>
            <person name="Yamazoe A."/>
            <person name="Yamazaki S."/>
            <person name="Fujita N."/>
        </authorList>
    </citation>
    <scope>NUCLEOTIDE SEQUENCE [LARGE SCALE GENOMIC DNA]</scope>
    <source>
        <strain evidence="9 10">NBRC 100340</strain>
    </source>
</reference>
<feature type="transmembrane region" description="Helical" evidence="8">
    <location>
        <begin position="225"/>
        <end position="245"/>
    </location>
</feature>
<keyword evidence="5 8" id="KW-1133">Transmembrane helix</keyword>
<comment type="subcellular location">
    <subcellularLocation>
        <location evidence="1">Cell membrane</location>
        <topology evidence="1">Multi-pass membrane protein</topology>
    </subcellularLocation>
</comment>
<evidence type="ECO:0000256" key="6">
    <source>
        <dbReference type="ARBA" id="ARBA00023136"/>
    </source>
</evidence>
<dbReference type="PANTHER" id="PTHR22926">
    <property type="entry name" value="PHOSPHO-N-ACETYLMURAMOYL-PENTAPEPTIDE-TRANSFERASE"/>
    <property type="match status" value="1"/>
</dbReference>
<feature type="transmembrane region" description="Helical" evidence="8">
    <location>
        <begin position="129"/>
        <end position="151"/>
    </location>
</feature>
<dbReference type="GO" id="GO:0005886">
    <property type="term" value="C:plasma membrane"/>
    <property type="evidence" value="ECO:0007669"/>
    <property type="project" value="UniProtKB-SubCell"/>
</dbReference>
<dbReference type="Proteomes" id="UP000008366">
    <property type="component" value="Unassembled WGS sequence"/>
</dbReference>
<evidence type="ECO:0000256" key="3">
    <source>
        <dbReference type="ARBA" id="ARBA00022679"/>
    </source>
</evidence>
<organism evidence="9 10">
    <name type="scientific">Kineosphaera limosa NBRC 100340</name>
    <dbReference type="NCBI Taxonomy" id="1184609"/>
    <lineage>
        <taxon>Bacteria</taxon>
        <taxon>Bacillati</taxon>
        <taxon>Actinomycetota</taxon>
        <taxon>Actinomycetes</taxon>
        <taxon>Micrococcales</taxon>
        <taxon>Dermatophilaceae</taxon>
        <taxon>Kineosphaera</taxon>
    </lineage>
</organism>
<feature type="binding site" evidence="7">
    <location>
        <position position="224"/>
    </location>
    <ligand>
        <name>Mg(2+)</name>
        <dbReference type="ChEBI" id="CHEBI:18420"/>
    </ligand>
</feature>
<evidence type="ECO:0000256" key="4">
    <source>
        <dbReference type="ARBA" id="ARBA00022692"/>
    </source>
</evidence>
<dbReference type="GO" id="GO:0071555">
    <property type="term" value="P:cell wall organization"/>
    <property type="evidence" value="ECO:0007669"/>
    <property type="project" value="TreeGrafter"/>
</dbReference>
<dbReference type="Pfam" id="PF00953">
    <property type="entry name" value="Glycos_transf_4"/>
    <property type="match status" value="1"/>
</dbReference>
<keyword evidence="6 8" id="KW-0472">Membrane</keyword>
<dbReference type="InterPro" id="IPR018480">
    <property type="entry name" value="PNAcMuramoyl-5peptid_Trfase_CS"/>
</dbReference>
<feature type="transmembrane region" description="Helical" evidence="8">
    <location>
        <begin position="313"/>
        <end position="334"/>
    </location>
</feature>
<feature type="transmembrane region" description="Helical" evidence="8">
    <location>
        <begin position="257"/>
        <end position="282"/>
    </location>
</feature>
<evidence type="ECO:0000256" key="8">
    <source>
        <dbReference type="SAM" id="Phobius"/>
    </source>
</evidence>
<dbReference type="GO" id="GO:0009103">
    <property type="term" value="P:lipopolysaccharide biosynthetic process"/>
    <property type="evidence" value="ECO:0007669"/>
    <property type="project" value="TreeGrafter"/>
</dbReference>